<dbReference type="SUPFAM" id="SSF110997">
    <property type="entry name" value="Sporulation related repeat"/>
    <property type="match status" value="1"/>
</dbReference>
<dbReference type="AlphaFoldDB" id="A0A1R0FBM6"/>
<name>A0A1R0FBM6_9HYPH</name>
<dbReference type="GO" id="GO:0006508">
    <property type="term" value="P:proteolysis"/>
    <property type="evidence" value="ECO:0007669"/>
    <property type="project" value="InterPro"/>
</dbReference>
<gene>
    <name evidence="11" type="ORF">PEB0149_018600</name>
</gene>
<dbReference type="OrthoDB" id="5291989at2"/>
<evidence type="ECO:0000313" key="12">
    <source>
        <dbReference type="Proteomes" id="UP000187344"/>
    </source>
</evidence>
<keyword evidence="4" id="KW-0133">Cell shape</keyword>
<dbReference type="GO" id="GO:0071555">
    <property type="term" value="P:cell wall organization"/>
    <property type="evidence" value="ECO:0007669"/>
    <property type="project" value="UniProtKB-KW"/>
</dbReference>
<evidence type="ECO:0000256" key="2">
    <source>
        <dbReference type="ARBA" id="ARBA00022729"/>
    </source>
</evidence>
<dbReference type="GO" id="GO:0042834">
    <property type="term" value="F:peptidoglycan binding"/>
    <property type="evidence" value="ECO:0007669"/>
    <property type="project" value="InterPro"/>
</dbReference>
<reference evidence="11 12" key="1">
    <citation type="submission" date="2016-12" db="EMBL/GenBank/DDBJ databases">
        <title>Comparative genomics of Bartonella apis.</title>
        <authorList>
            <person name="Engel P."/>
        </authorList>
    </citation>
    <scope>NUCLEOTIDE SEQUENCE [LARGE SCALE GENOMIC DNA]</scope>
    <source>
        <strain evidence="11 12">PEB0149</strain>
    </source>
</reference>
<keyword evidence="5" id="KW-0573">Peptidoglycan synthesis</keyword>
<evidence type="ECO:0000313" key="11">
    <source>
        <dbReference type="EMBL" id="OLY44391.1"/>
    </source>
</evidence>
<evidence type="ECO:0000259" key="10">
    <source>
        <dbReference type="PROSITE" id="PS51724"/>
    </source>
</evidence>
<dbReference type="Proteomes" id="UP000187344">
    <property type="component" value="Unassembled WGS sequence"/>
</dbReference>
<protein>
    <submittedName>
        <fullName evidence="11">D-alanyl-D-alanine carboxypeptidase (Penicillin-binding protein 5/6)</fullName>
        <ecNumber evidence="11">3.4.16.4</ecNumber>
    </submittedName>
</protein>
<evidence type="ECO:0000256" key="3">
    <source>
        <dbReference type="ARBA" id="ARBA00022801"/>
    </source>
</evidence>
<feature type="active site" evidence="7">
    <location>
        <position position="123"/>
    </location>
</feature>
<evidence type="ECO:0000256" key="1">
    <source>
        <dbReference type="ARBA" id="ARBA00007164"/>
    </source>
</evidence>
<dbReference type="PANTHER" id="PTHR21581">
    <property type="entry name" value="D-ALANYL-D-ALANINE CARBOXYPEPTIDASE"/>
    <property type="match status" value="1"/>
</dbReference>
<dbReference type="InterPro" id="IPR036680">
    <property type="entry name" value="SPOR-like_sf"/>
</dbReference>
<dbReference type="Gene3D" id="3.40.710.10">
    <property type="entry name" value="DD-peptidase/beta-lactamase superfamily"/>
    <property type="match status" value="1"/>
</dbReference>
<dbReference type="InterPro" id="IPR012338">
    <property type="entry name" value="Beta-lactam/transpept-like"/>
</dbReference>
<proteinExistence type="inferred from homology"/>
<comment type="caution">
    <text evidence="11">The sequence shown here is derived from an EMBL/GenBank/DDBJ whole genome shotgun (WGS) entry which is preliminary data.</text>
</comment>
<keyword evidence="3 11" id="KW-0378">Hydrolase</keyword>
<dbReference type="PROSITE" id="PS51724">
    <property type="entry name" value="SPOR"/>
    <property type="match status" value="1"/>
</dbReference>
<feature type="active site" description="Proton acceptor" evidence="7">
    <location>
        <position position="66"/>
    </location>
</feature>
<feature type="binding site" evidence="8">
    <location>
        <position position="225"/>
    </location>
    <ligand>
        <name>substrate</name>
    </ligand>
</feature>
<dbReference type="GO" id="GO:0009252">
    <property type="term" value="P:peptidoglycan biosynthetic process"/>
    <property type="evidence" value="ECO:0007669"/>
    <property type="project" value="UniProtKB-KW"/>
</dbReference>
<dbReference type="PRINTS" id="PR00725">
    <property type="entry name" value="DADACBPTASE1"/>
</dbReference>
<evidence type="ECO:0000256" key="6">
    <source>
        <dbReference type="ARBA" id="ARBA00023316"/>
    </source>
</evidence>
<evidence type="ECO:0000256" key="5">
    <source>
        <dbReference type="ARBA" id="ARBA00022984"/>
    </source>
</evidence>
<dbReference type="Gene3D" id="3.30.70.1070">
    <property type="entry name" value="Sporulation related repeat"/>
    <property type="match status" value="1"/>
</dbReference>
<dbReference type="EMBL" id="LXYT01000001">
    <property type="protein sequence ID" value="OLY44391.1"/>
    <property type="molecule type" value="Genomic_DNA"/>
</dbReference>
<dbReference type="SUPFAM" id="SSF56601">
    <property type="entry name" value="beta-lactamase/transpeptidase-like"/>
    <property type="match status" value="1"/>
</dbReference>
<dbReference type="EC" id="3.4.16.4" evidence="11"/>
<evidence type="ECO:0000256" key="7">
    <source>
        <dbReference type="PIRSR" id="PIRSR618044-1"/>
    </source>
</evidence>
<dbReference type="RefSeq" id="WP_075869528.1">
    <property type="nucleotide sequence ID" value="NZ_CALYQA010000002.1"/>
</dbReference>
<dbReference type="GO" id="GO:0008360">
    <property type="term" value="P:regulation of cell shape"/>
    <property type="evidence" value="ECO:0007669"/>
    <property type="project" value="UniProtKB-KW"/>
</dbReference>
<dbReference type="GO" id="GO:0009002">
    <property type="term" value="F:serine-type D-Ala-D-Ala carboxypeptidase activity"/>
    <property type="evidence" value="ECO:0007669"/>
    <property type="project" value="UniProtKB-EC"/>
</dbReference>
<dbReference type="InterPro" id="IPR007730">
    <property type="entry name" value="SPOR-like_dom"/>
</dbReference>
<evidence type="ECO:0000256" key="9">
    <source>
        <dbReference type="RuleBase" id="RU004016"/>
    </source>
</evidence>
<keyword evidence="11" id="KW-0645">Protease</keyword>
<feature type="active site" description="Acyl-ester intermediate" evidence="7">
    <location>
        <position position="63"/>
    </location>
</feature>
<keyword evidence="2" id="KW-0732">Signal</keyword>
<dbReference type="PANTHER" id="PTHR21581:SF6">
    <property type="entry name" value="TRAFFICKING PROTEIN PARTICLE COMPLEX SUBUNIT 12"/>
    <property type="match status" value="1"/>
</dbReference>
<keyword evidence="12" id="KW-1185">Reference proteome</keyword>
<sequence length="455" mass="49418">MHLFRILRFSIAVFIAVASILFFALAPVQAKSNSVELPAIVVDANTGNVLFANRADEIRPPASITKVMTLYLVFDAIQSGRLSWNTEMPVSKHAASRPRMKLGMPAGSRLSVRDAVNAMIVLSANDAAVVVAEYLGGSEENFARVMTLKARSLGMRNTTFRNPNGLPAQGHVSTARDIALMSIAMRDHFPQYYHLFSQREFTYRGQVYKGHNRVLDRIDGADGLKTGFTGLAGFTITTSIAKDGKKLVIVVLGGTSGRQRDDVVVLLANAYMNSASRTTKKRIFAQWNVGQSAWRGQPQPKIAQSDAKNAEIVTASVSQRGNRTAETAKTTVETRSTISIPVKKTVKMETAPTTMAYADDGKKTVTEILKNEIQANYIVQVAALPDKSSAEGFLKTVKKSLTDSKVASLGHVEPANVDGKQVYRVRFGSFRSESEANAACGKITAQAYSCFVVAN</sequence>
<keyword evidence="6" id="KW-0961">Cell wall biogenesis/degradation</keyword>
<organism evidence="11 12">
    <name type="scientific">Bartonella apis</name>
    <dbReference type="NCBI Taxonomy" id="1686310"/>
    <lineage>
        <taxon>Bacteria</taxon>
        <taxon>Pseudomonadati</taxon>
        <taxon>Pseudomonadota</taxon>
        <taxon>Alphaproteobacteria</taxon>
        <taxon>Hyphomicrobiales</taxon>
        <taxon>Bartonellaceae</taxon>
        <taxon>Bartonella</taxon>
    </lineage>
</organism>
<dbReference type="Pfam" id="PF00768">
    <property type="entry name" value="Peptidase_S11"/>
    <property type="match status" value="1"/>
</dbReference>
<keyword evidence="11" id="KW-0121">Carboxypeptidase</keyword>
<comment type="similarity">
    <text evidence="1 9">Belongs to the peptidase S11 family.</text>
</comment>
<accession>A0A1R0FBM6</accession>
<feature type="domain" description="SPOR" evidence="10">
    <location>
        <begin position="371"/>
        <end position="455"/>
    </location>
</feature>
<dbReference type="InterPro" id="IPR001967">
    <property type="entry name" value="Peptidase_S11_N"/>
</dbReference>
<evidence type="ECO:0000256" key="8">
    <source>
        <dbReference type="PIRSR" id="PIRSR618044-2"/>
    </source>
</evidence>
<dbReference type="Pfam" id="PF05036">
    <property type="entry name" value="SPOR"/>
    <property type="match status" value="1"/>
</dbReference>
<dbReference type="InterPro" id="IPR018044">
    <property type="entry name" value="Peptidase_S11"/>
</dbReference>
<evidence type="ECO:0000256" key="4">
    <source>
        <dbReference type="ARBA" id="ARBA00022960"/>
    </source>
</evidence>